<reference evidence="2 3" key="1">
    <citation type="journal article" date="2014" name="PLoS ONE">
        <title>Genome Sequence of Candidatus Nitrososphaera evergladensis from Group I.1b Enriched from Everglades Soil Reveals Novel Genomic Features of the Ammonia-Oxidizing Archaea.</title>
        <authorList>
            <person name="Zhalnina K.V."/>
            <person name="Dias R."/>
            <person name="Leonard M.T."/>
            <person name="Dorr de Quadros P."/>
            <person name="Camargo F.A."/>
            <person name="Drew J.C."/>
            <person name="Farmerie W.G."/>
            <person name="Daroub S.H."/>
            <person name="Triplett E.W."/>
        </authorList>
    </citation>
    <scope>NUCLEOTIDE SEQUENCE [LARGE SCALE GENOMIC DNA]</scope>
    <source>
        <strain evidence="2 3">SR1</strain>
    </source>
</reference>
<dbReference type="STRING" id="1459636.NTE_02073"/>
<dbReference type="AlphaFoldDB" id="A0A075MXW4"/>
<keyword evidence="3" id="KW-1185">Reference proteome</keyword>
<evidence type="ECO:0000259" key="1">
    <source>
        <dbReference type="Pfam" id="PF14947"/>
    </source>
</evidence>
<dbReference type="Proteomes" id="UP000028194">
    <property type="component" value="Chromosome"/>
</dbReference>
<name>A0A075MXW4_9ARCH</name>
<evidence type="ECO:0000313" key="3">
    <source>
        <dbReference type="Proteomes" id="UP000028194"/>
    </source>
</evidence>
<dbReference type="KEGG" id="nev:NTE_02073"/>
<proteinExistence type="predicted"/>
<dbReference type="InterPro" id="IPR038723">
    <property type="entry name" value="ArnR1-like_HTH"/>
</dbReference>
<feature type="domain" description="ArnR1-like winged helix-turn-helix" evidence="1">
    <location>
        <begin position="8"/>
        <end position="83"/>
    </location>
</feature>
<evidence type="ECO:0000313" key="2">
    <source>
        <dbReference type="EMBL" id="AIF84129.1"/>
    </source>
</evidence>
<dbReference type="EMBL" id="CP007174">
    <property type="protein sequence ID" value="AIF84129.1"/>
    <property type="molecule type" value="Genomic_DNA"/>
</dbReference>
<dbReference type="SUPFAM" id="SSF46785">
    <property type="entry name" value="Winged helix' DNA-binding domain"/>
    <property type="match status" value="1"/>
</dbReference>
<gene>
    <name evidence="2" type="ORF">NTE_02073</name>
</gene>
<organism evidence="2 3">
    <name type="scientific">Candidatus Nitrososphaera evergladensis SR1</name>
    <dbReference type="NCBI Taxonomy" id="1459636"/>
    <lineage>
        <taxon>Archaea</taxon>
        <taxon>Nitrososphaerota</taxon>
        <taxon>Nitrososphaeria</taxon>
        <taxon>Nitrososphaerales</taxon>
        <taxon>Nitrososphaeraceae</taxon>
        <taxon>Nitrososphaera</taxon>
    </lineage>
</organism>
<dbReference type="Gene3D" id="1.10.10.10">
    <property type="entry name" value="Winged helix-like DNA-binding domain superfamily/Winged helix DNA-binding domain"/>
    <property type="match status" value="1"/>
</dbReference>
<sequence length="106" mass="12126">MIVLPKPKRNKMEIYNDILSAIAQELTNGEAKPTRVQTLSNLAYDKLARYLDELESKKMIIQDPLGITEKGRDFLQDYDRIKDFVIAMGVKYLDVPSGGEMGVYER</sequence>
<dbReference type="InterPro" id="IPR036388">
    <property type="entry name" value="WH-like_DNA-bd_sf"/>
</dbReference>
<accession>A0A075MXW4</accession>
<protein>
    <submittedName>
        <fullName evidence="2">Putative transcriptional regulator</fullName>
    </submittedName>
</protein>
<dbReference type="HOGENOM" id="CLU_159725_1_0_2"/>
<dbReference type="eggNOG" id="arCOG01055">
    <property type="taxonomic scope" value="Archaea"/>
</dbReference>
<dbReference type="InterPro" id="IPR036390">
    <property type="entry name" value="WH_DNA-bd_sf"/>
</dbReference>
<dbReference type="Pfam" id="PF14947">
    <property type="entry name" value="HTH_45"/>
    <property type="match status" value="1"/>
</dbReference>